<proteinExistence type="predicted"/>
<accession>A0A084AKK8</accession>
<keyword evidence="2" id="KW-1185">Reference proteome</keyword>
<evidence type="ECO:0000313" key="1">
    <source>
        <dbReference type="EMBL" id="KEY65837.1"/>
    </source>
</evidence>
<name>A0A084AKK8_STACB</name>
<gene>
    <name evidence="1" type="ORF">S7711_10988</name>
</gene>
<evidence type="ECO:0000313" key="2">
    <source>
        <dbReference type="Proteomes" id="UP000028045"/>
    </source>
</evidence>
<dbReference type="HOGENOM" id="CLU_2706427_0_0_1"/>
<sequence length="73" mass="7674">MHTLAQLVGCTAEEEKPQRCGLGSAQPLVASSIAESKSATLVGNPECTLEDGREAAGRHVRIFPDATMHDGLI</sequence>
<dbReference type="Proteomes" id="UP000028045">
    <property type="component" value="Unassembled WGS sequence"/>
</dbReference>
<reference evidence="1 2" key="1">
    <citation type="journal article" date="2014" name="BMC Genomics">
        <title>Comparative genome sequencing reveals chemotype-specific gene clusters in the toxigenic black mold Stachybotrys.</title>
        <authorList>
            <person name="Semeiks J."/>
            <person name="Borek D."/>
            <person name="Otwinowski Z."/>
            <person name="Grishin N.V."/>
        </authorList>
    </citation>
    <scope>NUCLEOTIDE SEQUENCE [LARGE SCALE GENOMIC DNA]</scope>
    <source>
        <strain evidence="2">CBS 109288 / IBT 7711</strain>
    </source>
</reference>
<dbReference type="EMBL" id="KL648682">
    <property type="protein sequence ID" value="KEY65837.1"/>
    <property type="molecule type" value="Genomic_DNA"/>
</dbReference>
<dbReference type="AlphaFoldDB" id="A0A084AKK8"/>
<protein>
    <submittedName>
        <fullName evidence="1">Uncharacterized protein</fullName>
    </submittedName>
</protein>
<dbReference type="OrthoDB" id="10431904at2759"/>
<organism evidence="1 2">
    <name type="scientific">Stachybotrys chartarum (strain CBS 109288 / IBT 7711)</name>
    <name type="common">Toxic black mold</name>
    <name type="synonym">Stilbospora chartarum</name>
    <dbReference type="NCBI Taxonomy" id="1280523"/>
    <lineage>
        <taxon>Eukaryota</taxon>
        <taxon>Fungi</taxon>
        <taxon>Dikarya</taxon>
        <taxon>Ascomycota</taxon>
        <taxon>Pezizomycotina</taxon>
        <taxon>Sordariomycetes</taxon>
        <taxon>Hypocreomycetidae</taxon>
        <taxon>Hypocreales</taxon>
        <taxon>Stachybotryaceae</taxon>
        <taxon>Stachybotrys</taxon>
    </lineage>
</organism>